<dbReference type="PROSITE" id="PS50893">
    <property type="entry name" value="ABC_TRANSPORTER_2"/>
    <property type="match status" value="1"/>
</dbReference>
<name>H0E389_9ACTN</name>
<dbReference type="SUPFAM" id="SSF52540">
    <property type="entry name" value="P-loop containing nucleoside triphosphate hydrolases"/>
    <property type="match status" value="1"/>
</dbReference>
<dbReference type="InterPro" id="IPR027417">
    <property type="entry name" value="P-loop_NTPase"/>
</dbReference>
<dbReference type="OrthoDB" id="9802264at2"/>
<evidence type="ECO:0000256" key="3">
    <source>
        <dbReference type="ARBA" id="ARBA00022741"/>
    </source>
</evidence>
<dbReference type="InterPro" id="IPR050093">
    <property type="entry name" value="ABC_SmlMolc_Importer"/>
</dbReference>
<dbReference type="RefSeq" id="WP_007572143.1">
    <property type="nucleotide sequence ID" value="NZ_AGUD01000060.1"/>
</dbReference>
<comment type="caution">
    <text evidence="9">The sequence shown here is derived from an EMBL/GenBank/DDBJ whole genome shotgun (WGS) entry which is preliminary data.</text>
</comment>
<dbReference type="InterPro" id="IPR008995">
    <property type="entry name" value="Mo/tungstate-bd_C_term_dom"/>
</dbReference>
<dbReference type="AlphaFoldDB" id="H0E389"/>
<dbReference type="InterPro" id="IPR005666">
    <property type="entry name" value="Sulph_transpt1"/>
</dbReference>
<dbReference type="FunFam" id="3.40.50.300:FF:001655">
    <property type="entry name" value="Sulfate/thiosulfate import ATP-binding protein CysA"/>
    <property type="match status" value="1"/>
</dbReference>
<dbReference type="EC" id="3.6.3.25" evidence="9"/>
<dbReference type="GO" id="GO:0005524">
    <property type="term" value="F:ATP binding"/>
    <property type="evidence" value="ECO:0007669"/>
    <property type="project" value="UniProtKB-KW"/>
</dbReference>
<dbReference type="PANTHER" id="PTHR42781">
    <property type="entry name" value="SPERMIDINE/PUTRESCINE IMPORT ATP-BINDING PROTEIN POTA"/>
    <property type="match status" value="1"/>
</dbReference>
<dbReference type="Pfam" id="PF00005">
    <property type="entry name" value="ABC_tran"/>
    <property type="match status" value="1"/>
</dbReference>
<keyword evidence="3" id="KW-0547">Nucleotide-binding</keyword>
<feature type="domain" description="ABC transporter" evidence="8">
    <location>
        <begin position="4"/>
        <end position="234"/>
    </location>
</feature>
<evidence type="ECO:0000256" key="7">
    <source>
        <dbReference type="ARBA" id="ARBA00023136"/>
    </source>
</evidence>
<evidence type="ECO:0000256" key="6">
    <source>
        <dbReference type="ARBA" id="ARBA00023032"/>
    </source>
</evidence>
<gene>
    <name evidence="9" type="ORF">PAI11_12570</name>
</gene>
<dbReference type="InterPro" id="IPR003439">
    <property type="entry name" value="ABC_transporter-like_ATP-bd"/>
</dbReference>
<dbReference type="SUPFAM" id="SSF50331">
    <property type="entry name" value="MOP-like"/>
    <property type="match status" value="1"/>
</dbReference>
<dbReference type="InterPro" id="IPR017871">
    <property type="entry name" value="ABC_transporter-like_CS"/>
</dbReference>
<dbReference type="Gene3D" id="2.40.50.100">
    <property type="match status" value="1"/>
</dbReference>
<dbReference type="EMBL" id="AGUD01000060">
    <property type="protein sequence ID" value="EHN11862.1"/>
    <property type="molecule type" value="Genomic_DNA"/>
</dbReference>
<dbReference type="PANTHER" id="PTHR42781:SF4">
    <property type="entry name" value="SPERMIDINE_PUTRESCINE IMPORT ATP-BINDING PROTEIN POTA"/>
    <property type="match status" value="1"/>
</dbReference>
<dbReference type="GO" id="GO:0015419">
    <property type="term" value="F:ABC-type sulfate transporter activity"/>
    <property type="evidence" value="ECO:0007669"/>
    <property type="project" value="InterPro"/>
</dbReference>
<keyword evidence="6" id="KW-0764">Sulfate transport</keyword>
<accession>H0E389</accession>
<protein>
    <submittedName>
        <fullName evidence="9">Sulfate and thiosulfate import ATP-binding protein CysA</fullName>
        <ecNumber evidence="9">3.6.3.25</ecNumber>
    </submittedName>
</protein>
<proteinExistence type="predicted"/>
<dbReference type="PROSITE" id="PS00211">
    <property type="entry name" value="ABC_TRANSPORTER_1"/>
    <property type="match status" value="1"/>
</dbReference>
<dbReference type="GO" id="GO:0043190">
    <property type="term" value="C:ATP-binding cassette (ABC) transporter complex"/>
    <property type="evidence" value="ECO:0007669"/>
    <property type="project" value="InterPro"/>
</dbReference>
<sequence>MTAISAIDVNKHYGDFAALDNVSIEIPDGSLTALLGPSGSGKSTLLRVISGLEVPDTGRVLIAGEDVTALTPQKRGIGFVFQHYAAFKHMTVRDNVAFGLKIRKRPKAEISARVDELLEIVGLAGFQRRYPSQLSGGQRQRMALARALAVEPKVLLLDEPFGALDAKVREDLRTWLRRLHDEVHVTTVLVTHDQEEAMDVADRIAVLNAGRIEQIGSPRELYEEPANDFVMSFLGPVATLGGKLVRPHDLVVSLRQIEDAVPVTVERVVHLGFEVRISLRDADGEELSAQTTRGEAARLDLSEGQQVFVRPGHPAFDADVAAPAA</sequence>
<evidence type="ECO:0000256" key="1">
    <source>
        <dbReference type="ARBA" id="ARBA00022448"/>
    </source>
</evidence>
<keyword evidence="9" id="KW-0378">Hydrolase</keyword>
<dbReference type="CDD" id="cd03296">
    <property type="entry name" value="ABC_CysA_sulfate_importer"/>
    <property type="match status" value="1"/>
</dbReference>
<evidence type="ECO:0000313" key="9">
    <source>
        <dbReference type="EMBL" id="EHN11862.1"/>
    </source>
</evidence>
<keyword evidence="10" id="KW-1185">Reference proteome</keyword>
<reference evidence="9 10" key="1">
    <citation type="journal article" date="2013" name="Biodegradation">
        <title>Quantitative proteomic analysis of ibuprofen-degrading Patulibacter sp. strain I11.</title>
        <authorList>
            <person name="Almeida B."/>
            <person name="Kjeldal H."/>
            <person name="Lolas I."/>
            <person name="Knudsen A.D."/>
            <person name="Carvalho G."/>
            <person name="Nielsen K.L."/>
            <person name="Barreto Crespo M.T."/>
            <person name="Stensballe A."/>
            <person name="Nielsen J.L."/>
        </authorList>
    </citation>
    <scope>NUCLEOTIDE SEQUENCE [LARGE SCALE GENOMIC DNA]</scope>
    <source>
        <strain evidence="9 10">I11</strain>
    </source>
</reference>
<evidence type="ECO:0000313" key="10">
    <source>
        <dbReference type="Proteomes" id="UP000005143"/>
    </source>
</evidence>
<evidence type="ECO:0000259" key="8">
    <source>
        <dbReference type="PROSITE" id="PS50893"/>
    </source>
</evidence>
<dbReference type="NCBIfam" id="TIGR00968">
    <property type="entry name" value="3a0106s01"/>
    <property type="match status" value="1"/>
</dbReference>
<evidence type="ECO:0000256" key="2">
    <source>
        <dbReference type="ARBA" id="ARBA00022475"/>
    </source>
</evidence>
<dbReference type="GO" id="GO:0016887">
    <property type="term" value="F:ATP hydrolysis activity"/>
    <property type="evidence" value="ECO:0007669"/>
    <property type="project" value="InterPro"/>
</dbReference>
<dbReference type="PATRIC" id="fig|1097667.3.peg.1253"/>
<organism evidence="9 10">
    <name type="scientific">Patulibacter medicamentivorans</name>
    <dbReference type="NCBI Taxonomy" id="1097667"/>
    <lineage>
        <taxon>Bacteria</taxon>
        <taxon>Bacillati</taxon>
        <taxon>Actinomycetota</taxon>
        <taxon>Thermoleophilia</taxon>
        <taxon>Solirubrobacterales</taxon>
        <taxon>Patulibacteraceae</taxon>
        <taxon>Patulibacter</taxon>
    </lineage>
</organism>
<dbReference type="InterPro" id="IPR003593">
    <property type="entry name" value="AAA+_ATPase"/>
</dbReference>
<keyword evidence="5" id="KW-1278">Translocase</keyword>
<evidence type="ECO:0000256" key="4">
    <source>
        <dbReference type="ARBA" id="ARBA00022840"/>
    </source>
</evidence>
<dbReference type="Pfam" id="PF12857">
    <property type="entry name" value="TOBE_3"/>
    <property type="match status" value="1"/>
</dbReference>
<keyword evidence="7" id="KW-0472">Membrane</keyword>
<evidence type="ECO:0000256" key="5">
    <source>
        <dbReference type="ARBA" id="ARBA00022967"/>
    </source>
</evidence>
<dbReference type="Gene3D" id="3.40.50.300">
    <property type="entry name" value="P-loop containing nucleotide triphosphate hydrolases"/>
    <property type="match status" value="1"/>
</dbReference>
<keyword evidence="2" id="KW-1003">Cell membrane</keyword>
<keyword evidence="1" id="KW-0813">Transport</keyword>
<dbReference type="SMART" id="SM00382">
    <property type="entry name" value="AAA"/>
    <property type="match status" value="1"/>
</dbReference>
<dbReference type="InterPro" id="IPR024765">
    <property type="entry name" value="TOBE-like"/>
</dbReference>
<keyword evidence="4 9" id="KW-0067">ATP-binding</keyword>
<dbReference type="Proteomes" id="UP000005143">
    <property type="component" value="Unassembled WGS sequence"/>
</dbReference>